<dbReference type="Proteomes" id="UP001279734">
    <property type="component" value="Unassembled WGS sequence"/>
</dbReference>
<dbReference type="PANTHER" id="PTHR34224:SF4">
    <property type="entry name" value="INTERACTOR OF CONSTITUTIVE ACTIVE ROPS 2, CHLOROPLASTIC"/>
    <property type="match status" value="1"/>
</dbReference>
<comment type="caution">
    <text evidence="4">The sequence shown here is derived from an EMBL/GenBank/DDBJ whole genome shotgun (WGS) entry which is preliminary data.</text>
</comment>
<comment type="similarity">
    <text evidence="1">Belongs to the ICR family.</text>
</comment>
<dbReference type="PANTHER" id="PTHR34224">
    <property type="entry name" value="INTERACTOR OF CONSTITUTIVE ACTIVE ROPS 2, CHLOROPLASTIC-RELATED"/>
    <property type="match status" value="1"/>
</dbReference>
<dbReference type="InterPro" id="IPR029688">
    <property type="entry name" value="ICR"/>
</dbReference>
<sequence>MQTPKSSKSISSEVPRKVSPRAARSLKLNTAEFSSASSLNHGTRTPKERSPKVAERKSPRSPVCEKKRPSRVSELESQISQLKDDLRKVKDQLIVSESSKTEAEADAEEVKKQLAAVSSKLEEYQKQLEEVLASKEAHVVELQDIAEPEKDQARQSQLEAVQKQRSVDSAALASALMKFRGSISNLQW</sequence>
<gene>
    <name evidence="4" type="ORF">Nepgr_000656</name>
</gene>
<organism evidence="4 5">
    <name type="scientific">Nepenthes gracilis</name>
    <name type="common">Slender pitcher plant</name>
    <dbReference type="NCBI Taxonomy" id="150966"/>
    <lineage>
        <taxon>Eukaryota</taxon>
        <taxon>Viridiplantae</taxon>
        <taxon>Streptophyta</taxon>
        <taxon>Embryophyta</taxon>
        <taxon>Tracheophyta</taxon>
        <taxon>Spermatophyta</taxon>
        <taxon>Magnoliopsida</taxon>
        <taxon>eudicotyledons</taxon>
        <taxon>Gunneridae</taxon>
        <taxon>Pentapetalae</taxon>
        <taxon>Caryophyllales</taxon>
        <taxon>Nepenthaceae</taxon>
        <taxon>Nepenthes</taxon>
    </lineage>
</organism>
<evidence type="ECO:0000256" key="3">
    <source>
        <dbReference type="SAM" id="MobiDB-lite"/>
    </source>
</evidence>
<evidence type="ECO:0000256" key="2">
    <source>
        <dbReference type="ARBA" id="ARBA00023054"/>
    </source>
</evidence>
<keyword evidence="5" id="KW-1185">Reference proteome</keyword>
<evidence type="ECO:0000313" key="5">
    <source>
        <dbReference type="Proteomes" id="UP001279734"/>
    </source>
</evidence>
<feature type="compositionally biased region" description="Polar residues" evidence="3">
    <location>
        <begin position="27"/>
        <end position="43"/>
    </location>
</feature>
<protein>
    <submittedName>
        <fullName evidence="4">Uncharacterized protein</fullName>
    </submittedName>
</protein>
<accession>A0AAD3RVK8</accession>
<feature type="compositionally biased region" description="Polar residues" evidence="3">
    <location>
        <begin position="1"/>
        <end position="12"/>
    </location>
</feature>
<name>A0AAD3RVK8_NEPGR</name>
<keyword evidence="2" id="KW-0175">Coiled coil</keyword>
<dbReference type="AlphaFoldDB" id="A0AAD3RVK8"/>
<feature type="region of interest" description="Disordered" evidence="3">
    <location>
        <begin position="1"/>
        <end position="78"/>
    </location>
</feature>
<reference evidence="4" key="1">
    <citation type="submission" date="2023-05" db="EMBL/GenBank/DDBJ databases">
        <title>Nepenthes gracilis genome sequencing.</title>
        <authorList>
            <person name="Fukushima K."/>
        </authorList>
    </citation>
    <scope>NUCLEOTIDE SEQUENCE</scope>
    <source>
        <strain evidence="4">SING2019-196</strain>
    </source>
</reference>
<dbReference type="EMBL" id="BSYO01000001">
    <property type="protein sequence ID" value="GMG98816.1"/>
    <property type="molecule type" value="Genomic_DNA"/>
</dbReference>
<feature type="compositionally biased region" description="Basic and acidic residues" evidence="3">
    <location>
        <begin position="45"/>
        <end position="74"/>
    </location>
</feature>
<evidence type="ECO:0000256" key="1">
    <source>
        <dbReference type="ARBA" id="ARBA00009778"/>
    </source>
</evidence>
<evidence type="ECO:0000313" key="4">
    <source>
        <dbReference type="EMBL" id="GMG98816.1"/>
    </source>
</evidence>
<proteinExistence type="inferred from homology"/>